<accession>A0A4U8V0G0</accession>
<gene>
    <name evidence="1" type="ORF">L596_005807</name>
</gene>
<organism evidence="1 2">
    <name type="scientific">Steinernema carpocapsae</name>
    <name type="common">Entomopathogenic nematode</name>
    <dbReference type="NCBI Taxonomy" id="34508"/>
    <lineage>
        <taxon>Eukaryota</taxon>
        <taxon>Metazoa</taxon>
        <taxon>Ecdysozoa</taxon>
        <taxon>Nematoda</taxon>
        <taxon>Chromadorea</taxon>
        <taxon>Rhabditida</taxon>
        <taxon>Tylenchina</taxon>
        <taxon>Panagrolaimomorpha</taxon>
        <taxon>Strongyloidoidea</taxon>
        <taxon>Steinernematidae</taxon>
        <taxon>Steinernema</taxon>
    </lineage>
</organism>
<dbReference type="AlphaFoldDB" id="A0A4U8V0G0"/>
<name>A0A4U8V0G0_STECR</name>
<keyword evidence="2" id="KW-1185">Reference proteome</keyword>
<evidence type="ECO:0000313" key="2">
    <source>
        <dbReference type="Proteomes" id="UP000298663"/>
    </source>
</evidence>
<proteinExistence type="predicted"/>
<dbReference type="EMBL" id="AZBU02000001">
    <property type="protein sequence ID" value="TMS39252.1"/>
    <property type="molecule type" value="Genomic_DNA"/>
</dbReference>
<reference evidence="1 2" key="2">
    <citation type="journal article" date="2019" name="G3 (Bethesda)">
        <title>Hybrid Assembly of the Genome of the Entomopathogenic Nematode Steinernema carpocapsae Identifies the X-Chromosome.</title>
        <authorList>
            <person name="Serra L."/>
            <person name="Macchietto M."/>
            <person name="Macias-Munoz A."/>
            <person name="McGill C.J."/>
            <person name="Rodriguez I.M."/>
            <person name="Rodriguez B."/>
            <person name="Murad R."/>
            <person name="Mortazavi A."/>
        </authorList>
    </citation>
    <scope>NUCLEOTIDE SEQUENCE [LARGE SCALE GENOMIC DNA]</scope>
    <source>
        <strain evidence="1 2">ALL</strain>
    </source>
</reference>
<dbReference type="Proteomes" id="UP000298663">
    <property type="component" value="Unassembled WGS sequence"/>
</dbReference>
<comment type="caution">
    <text evidence="1">The sequence shown here is derived from an EMBL/GenBank/DDBJ whole genome shotgun (WGS) entry which is preliminary data.</text>
</comment>
<evidence type="ECO:0000313" key="1">
    <source>
        <dbReference type="EMBL" id="TMS39252.1"/>
    </source>
</evidence>
<protein>
    <submittedName>
        <fullName evidence="1">Uncharacterized protein</fullName>
    </submittedName>
</protein>
<sequence length="91" mass="10492">MMQLTKSLQRKHHPNQIIYLEKLRDEIFQTHVTSGRSRNGLMLLQTNQQIAQNSQSILPGYHVANTRAHEKMMILLCDAFQEAVDDCGREA</sequence>
<reference evidence="1 2" key="1">
    <citation type="journal article" date="2015" name="Genome Biol.">
        <title>Comparative genomics of Steinernema reveals deeply conserved gene regulatory networks.</title>
        <authorList>
            <person name="Dillman A.R."/>
            <person name="Macchietto M."/>
            <person name="Porter C.F."/>
            <person name="Rogers A."/>
            <person name="Williams B."/>
            <person name="Antoshechkin I."/>
            <person name="Lee M.M."/>
            <person name="Goodwin Z."/>
            <person name="Lu X."/>
            <person name="Lewis E.E."/>
            <person name="Goodrich-Blair H."/>
            <person name="Stock S.P."/>
            <person name="Adams B.J."/>
            <person name="Sternberg P.W."/>
            <person name="Mortazavi A."/>
        </authorList>
    </citation>
    <scope>NUCLEOTIDE SEQUENCE [LARGE SCALE GENOMIC DNA]</scope>
    <source>
        <strain evidence="1 2">ALL</strain>
    </source>
</reference>